<comment type="caution">
    <text evidence="1">The sequence shown here is derived from an EMBL/GenBank/DDBJ whole genome shotgun (WGS) entry which is preliminary data.</text>
</comment>
<evidence type="ECO:0000313" key="2">
    <source>
        <dbReference type="Proteomes" id="UP001281147"/>
    </source>
</evidence>
<dbReference type="Proteomes" id="UP001281147">
    <property type="component" value="Unassembled WGS sequence"/>
</dbReference>
<proteinExistence type="predicted"/>
<evidence type="ECO:0000313" key="1">
    <source>
        <dbReference type="EMBL" id="KAK3701210.1"/>
    </source>
</evidence>
<keyword evidence="2" id="KW-1185">Reference proteome</keyword>
<organism evidence="1 2">
    <name type="scientific">Vermiconidia calcicola</name>
    <dbReference type="NCBI Taxonomy" id="1690605"/>
    <lineage>
        <taxon>Eukaryota</taxon>
        <taxon>Fungi</taxon>
        <taxon>Dikarya</taxon>
        <taxon>Ascomycota</taxon>
        <taxon>Pezizomycotina</taxon>
        <taxon>Dothideomycetes</taxon>
        <taxon>Dothideomycetidae</taxon>
        <taxon>Mycosphaerellales</taxon>
        <taxon>Extremaceae</taxon>
        <taxon>Vermiconidia</taxon>
    </lineage>
</organism>
<name>A0ACC3MQY3_9PEZI</name>
<accession>A0ACC3MQY3</accession>
<dbReference type="EMBL" id="JAUTXU010000176">
    <property type="protein sequence ID" value="KAK3701210.1"/>
    <property type="molecule type" value="Genomic_DNA"/>
</dbReference>
<protein>
    <submittedName>
        <fullName evidence="1">Uncharacterized protein</fullName>
    </submittedName>
</protein>
<gene>
    <name evidence="1" type="ORF">LTR37_015589</name>
</gene>
<sequence length="399" mass="42730">MTDKLPPNLLALFAPRPPLRYMPPADHPPESRRTAHISAIGPYLPYLHQKQENANAIAKGEIKPEDDEFEAPPTKSHLERQNDKIHNKKEYQKWLINEGVKELYKPKEDPNIRGNEFHTLFVGRLPYDAETKDLEREFGRYGPIERIRVVTATDGDGGVSVDLSKKISKKKQKGHSKGYAFVVFERERDMKAAYKDTADLIIKGRRVLVDVERGRTVAGWAPRRFGGGLGGRHYTKALPPRPIGGFGFGPPPGPGGRGGGFRGGFDRGGFRGGFDRGGFRGRGGYGGDRGGYGGGRGGIGYSNGAPPDGAPMGPRGGYGDRGGGRGGYGGGGGGGGGYEDRGSRNANFEPLPPRGGGGGYRDRDGGGGGGGGYDGGRGQKRPYDGGGSGYEDRGPRRRY</sequence>
<reference evidence="1" key="1">
    <citation type="submission" date="2023-07" db="EMBL/GenBank/DDBJ databases">
        <title>Black Yeasts Isolated from many extreme environments.</title>
        <authorList>
            <person name="Coleine C."/>
            <person name="Stajich J.E."/>
            <person name="Selbmann L."/>
        </authorList>
    </citation>
    <scope>NUCLEOTIDE SEQUENCE</scope>
    <source>
        <strain evidence="1">CCFEE 5714</strain>
    </source>
</reference>